<evidence type="ECO:0000256" key="6">
    <source>
        <dbReference type="ARBA" id="ARBA00023293"/>
    </source>
</evidence>
<dbReference type="Gene3D" id="3.30.450.20">
    <property type="entry name" value="PAS domain"/>
    <property type="match status" value="2"/>
</dbReference>
<dbReference type="SUPFAM" id="SSF55785">
    <property type="entry name" value="PYP-like sensor domain (PAS domain)"/>
    <property type="match status" value="2"/>
</dbReference>
<dbReference type="InterPro" id="IPR003661">
    <property type="entry name" value="HisK_dim/P_dom"/>
</dbReference>
<dbReference type="NCBIfam" id="TIGR00229">
    <property type="entry name" value="sensory_box"/>
    <property type="match status" value="2"/>
</dbReference>
<dbReference type="Gene3D" id="1.10.287.130">
    <property type="match status" value="1"/>
</dbReference>
<dbReference type="PROSITE" id="PS50113">
    <property type="entry name" value="PAC"/>
    <property type="match status" value="2"/>
</dbReference>
<dbReference type="SMART" id="SM00086">
    <property type="entry name" value="PAC"/>
    <property type="match status" value="2"/>
</dbReference>
<evidence type="ECO:0000256" key="5">
    <source>
        <dbReference type="ARBA" id="ARBA00022777"/>
    </source>
</evidence>
<sequence length="640" mass="73139">MQSYNFTFNEENFNKIFPFYILLDSNLTICAHGKSLLNPYPYLKKGKNLSDYFRSKRPFSESITINTIADNLNQLVILECTSNPDSLLRGQFEGMGNNMYVFVGSPWLTSIEDVKKRNLTIFDFASYDPQLDLLQILKKQEITTQELEKLLVVNTQQKEALKKDREELNRLSLVASANKNAIVFTNPDAAIFWCNDAYLAVTGFTREEVVGKTPIEVGKTEAIDKDALREMADLFYKGEAFDVEIAHGRKDGSYFWSRTKGQPVYDENGKLLQYFAVIEDMTQEKEREEQLVLLSLIAEKNINAVVICDKNGRVEWVNTSFTEISGYSKDELIGKKPGYLLQGEDTDPETIKYLATQIKNGEPFNCEIVNYTKNRKKYWVKIQGQALYNKFGEVSCYFAIEEDITEKKIMETQKEELMARLEKSNNELEDYAQIVSHDLKSPLRSINSLIAWIKEDSDNLSEETEQYLSLIEGKIEKMDHLIQGILTYSKIDKGKIQSDAVNTHEIVSNIINIIDIPSNIKIEIQNKLPVIKADRFRIQQLFQNLIGNAVSYIDKPKGLVEIGVEEAKDCNTFFVKDNGPGIAKENQQKIFQIFQSLTNNERSTGLGLSIVKKITENYNGTIWLESEVGTGTIFYIKLPK</sequence>
<evidence type="ECO:0000313" key="12">
    <source>
        <dbReference type="Proteomes" id="UP000825381"/>
    </source>
</evidence>
<dbReference type="InterPro" id="IPR036890">
    <property type="entry name" value="HATPase_C_sf"/>
</dbReference>
<dbReference type="PANTHER" id="PTHR43304">
    <property type="entry name" value="PHYTOCHROME-LIKE PROTEIN CPH1"/>
    <property type="match status" value="1"/>
</dbReference>
<comment type="catalytic activity">
    <reaction evidence="1">
        <text>ATP + protein L-histidine = ADP + protein N-phospho-L-histidine.</text>
        <dbReference type="EC" id="2.7.13.3"/>
    </reaction>
</comment>
<dbReference type="CDD" id="cd00082">
    <property type="entry name" value="HisKA"/>
    <property type="match status" value="1"/>
</dbReference>
<evidence type="ECO:0000256" key="1">
    <source>
        <dbReference type="ARBA" id="ARBA00000085"/>
    </source>
</evidence>
<dbReference type="PROSITE" id="PS50109">
    <property type="entry name" value="HIS_KIN"/>
    <property type="match status" value="1"/>
</dbReference>
<evidence type="ECO:0000256" key="4">
    <source>
        <dbReference type="ARBA" id="ARBA00022741"/>
    </source>
</evidence>
<dbReference type="SMART" id="SM00091">
    <property type="entry name" value="PAS"/>
    <property type="match status" value="2"/>
</dbReference>
<keyword evidence="2" id="KW-0597">Phosphoprotein</keyword>
<dbReference type="InterPro" id="IPR042463">
    <property type="entry name" value="HNOB_dom_associated_sf"/>
</dbReference>
<keyword evidence="3" id="KW-0808">Transferase</keyword>
<dbReference type="InterPro" id="IPR005467">
    <property type="entry name" value="His_kinase_dom"/>
</dbReference>
<name>A0ABX8V3Y3_9FLAO</name>
<dbReference type="InterPro" id="IPR011645">
    <property type="entry name" value="HNOB_dom_associated"/>
</dbReference>
<evidence type="ECO:0000313" key="11">
    <source>
        <dbReference type="EMBL" id="QYJ67559.1"/>
    </source>
</evidence>
<dbReference type="InterPro" id="IPR004358">
    <property type="entry name" value="Sig_transdc_His_kin-like_C"/>
</dbReference>
<feature type="coiled-coil region" evidence="7">
    <location>
        <begin position="400"/>
        <end position="434"/>
    </location>
</feature>
<dbReference type="Pfam" id="PF13426">
    <property type="entry name" value="PAS_9"/>
    <property type="match status" value="2"/>
</dbReference>
<dbReference type="PRINTS" id="PR00344">
    <property type="entry name" value="BCTRLSENSOR"/>
</dbReference>
<feature type="domain" description="PAC" evidence="10">
    <location>
        <begin position="362"/>
        <end position="416"/>
    </location>
</feature>
<dbReference type="InterPro" id="IPR003594">
    <property type="entry name" value="HATPase_dom"/>
</dbReference>
<dbReference type="CDD" id="cd00130">
    <property type="entry name" value="PAS"/>
    <property type="match status" value="2"/>
</dbReference>
<dbReference type="Proteomes" id="UP000825381">
    <property type="component" value="Chromosome"/>
</dbReference>
<dbReference type="Pfam" id="PF07701">
    <property type="entry name" value="HNOBA"/>
    <property type="match status" value="1"/>
</dbReference>
<dbReference type="InterPro" id="IPR001610">
    <property type="entry name" value="PAC"/>
</dbReference>
<dbReference type="InterPro" id="IPR052162">
    <property type="entry name" value="Sensor_kinase/Photoreceptor"/>
</dbReference>
<dbReference type="SMART" id="SM00387">
    <property type="entry name" value="HATPase_c"/>
    <property type="match status" value="1"/>
</dbReference>
<organism evidence="11 12">
    <name type="scientific">Flavobacterium litorale</name>
    <dbReference type="NCBI Taxonomy" id="2856519"/>
    <lineage>
        <taxon>Bacteria</taxon>
        <taxon>Pseudomonadati</taxon>
        <taxon>Bacteroidota</taxon>
        <taxon>Flavobacteriia</taxon>
        <taxon>Flavobacteriales</taxon>
        <taxon>Flavobacteriaceae</taxon>
        <taxon>Flavobacterium</taxon>
    </lineage>
</organism>
<dbReference type="Gene3D" id="3.30.565.10">
    <property type="entry name" value="Histidine kinase-like ATPase, C-terminal domain"/>
    <property type="match status" value="1"/>
</dbReference>
<dbReference type="SMART" id="SM00388">
    <property type="entry name" value="HisKA"/>
    <property type="match status" value="1"/>
</dbReference>
<dbReference type="PANTHER" id="PTHR43304:SF1">
    <property type="entry name" value="PAC DOMAIN-CONTAINING PROTEIN"/>
    <property type="match status" value="1"/>
</dbReference>
<feature type="domain" description="Histidine kinase" evidence="8">
    <location>
        <begin position="434"/>
        <end position="640"/>
    </location>
</feature>
<feature type="domain" description="PAS" evidence="9">
    <location>
        <begin position="290"/>
        <end position="361"/>
    </location>
</feature>
<dbReference type="SUPFAM" id="SSF47384">
    <property type="entry name" value="Homodimeric domain of signal transducing histidine kinase"/>
    <property type="match status" value="1"/>
</dbReference>
<evidence type="ECO:0000256" key="2">
    <source>
        <dbReference type="ARBA" id="ARBA00022553"/>
    </source>
</evidence>
<feature type="domain" description="PAC" evidence="10">
    <location>
        <begin position="241"/>
        <end position="293"/>
    </location>
</feature>
<dbReference type="InterPro" id="IPR000700">
    <property type="entry name" value="PAS-assoc_C"/>
</dbReference>
<dbReference type="Pfam" id="PF02518">
    <property type="entry name" value="HATPase_c"/>
    <property type="match status" value="1"/>
</dbReference>
<keyword evidence="4" id="KW-0547">Nucleotide-binding</keyword>
<dbReference type="Gene3D" id="3.30.450.260">
    <property type="entry name" value="Haem NO binding associated domain"/>
    <property type="match status" value="1"/>
</dbReference>
<evidence type="ECO:0000259" key="8">
    <source>
        <dbReference type="PROSITE" id="PS50109"/>
    </source>
</evidence>
<protein>
    <submittedName>
        <fullName evidence="11">PAS domain-containing sensor histidine kinase</fullName>
    </submittedName>
</protein>
<dbReference type="InterPro" id="IPR036097">
    <property type="entry name" value="HisK_dim/P_sf"/>
</dbReference>
<evidence type="ECO:0000256" key="3">
    <source>
        <dbReference type="ARBA" id="ARBA00022679"/>
    </source>
</evidence>
<dbReference type="PROSITE" id="PS50112">
    <property type="entry name" value="PAS"/>
    <property type="match status" value="2"/>
</dbReference>
<keyword evidence="6" id="KW-0141">cGMP biosynthesis</keyword>
<dbReference type="EMBL" id="CP080429">
    <property type="protein sequence ID" value="QYJ67559.1"/>
    <property type="molecule type" value="Genomic_DNA"/>
</dbReference>
<dbReference type="InterPro" id="IPR035965">
    <property type="entry name" value="PAS-like_dom_sf"/>
</dbReference>
<gene>
    <name evidence="11" type="ORF">K1I41_08320</name>
</gene>
<dbReference type="InterPro" id="IPR000014">
    <property type="entry name" value="PAS"/>
</dbReference>
<dbReference type="GO" id="GO:0016301">
    <property type="term" value="F:kinase activity"/>
    <property type="evidence" value="ECO:0007669"/>
    <property type="project" value="UniProtKB-KW"/>
</dbReference>
<evidence type="ECO:0000256" key="7">
    <source>
        <dbReference type="SAM" id="Coils"/>
    </source>
</evidence>
<dbReference type="SUPFAM" id="SSF55874">
    <property type="entry name" value="ATPase domain of HSP90 chaperone/DNA topoisomerase II/histidine kinase"/>
    <property type="match status" value="1"/>
</dbReference>
<dbReference type="Pfam" id="PF00512">
    <property type="entry name" value="HisKA"/>
    <property type="match status" value="1"/>
</dbReference>
<feature type="domain" description="PAS" evidence="9">
    <location>
        <begin position="167"/>
        <end position="215"/>
    </location>
</feature>
<accession>A0ABX8V3Y3</accession>
<reference evidence="11 12" key="1">
    <citation type="submission" date="2021-07" db="EMBL/GenBank/DDBJ databases">
        <title>Flavobacterium WSW3-B6 sp.nov, isolated from seaweed.</title>
        <authorList>
            <person name="Muhammad N."/>
            <person name="Ho H."/>
            <person name="Lee Y.-J."/>
            <person name="Nguyen T."/>
            <person name="Ho J."/>
            <person name="Kim S.-G."/>
        </authorList>
    </citation>
    <scope>NUCLEOTIDE SEQUENCE [LARGE SCALE GENOMIC DNA]</scope>
    <source>
        <strain evidence="11 12">WSW3-B6</strain>
    </source>
</reference>
<evidence type="ECO:0000259" key="10">
    <source>
        <dbReference type="PROSITE" id="PS50113"/>
    </source>
</evidence>
<evidence type="ECO:0000259" key="9">
    <source>
        <dbReference type="PROSITE" id="PS50112"/>
    </source>
</evidence>
<dbReference type="RefSeq" id="WP_220639904.1">
    <property type="nucleotide sequence ID" value="NZ_CP080429.1"/>
</dbReference>
<keyword evidence="5 11" id="KW-0418">Kinase</keyword>
<keyword evidence="12" id="KW-1185">Reference proteome</keyword>
<keyword evidence="7" id="KW-0175">Coiled coil</keyword>
<proteinExistence type="predicted"/>